<evidence type="ECO:0000259" key="2">
    <source>
        <dbReference type="PROSITE" id="PS51194"/>
    </source>
</evidence>
<dbReference type="Gene3D" id="3.40.50.300">
    <property type="entry name" value="P-loop containing nucleotide triphosphate hydrolases"/>
    <property type="match status" value="2"/>
</dbReference>
<reference evidence="3" key="1">
    <citation type="journal article" date="2021" name="PeerJ">
        <title>Extensive microbial diversity within the chicken gut microbiome revealed by metagenomics and culture.</title>
        <authorList>
            <person name="Gilroy R."/>
            <person name="Ravi A."/>
            <person name="Getino M."/>
            <person name="Pursley I."/>
            <person name="Horton D.L."/>
            <person name="Alikhan N.F."/>
            <person name="Baker D."/>
            <person name="Gharbi K."/>
            <person name="Hall N."/>
            <person name="Watson M."/>
            <person name="Adriaenssens E.M."/>
            <person name="Foster-Nyarko E."/>
            <person name="Jarju S."/>
            <person name="Secka A."/>
            <person name="Antonio M."/>
            <person name="Oren A."/>
            <person name="Chaudhuri R.R."/>
            <person name="La Ragione R."/>
            <person name="Hildebrand F."/>
            <person name="Pallen M.J."/>
        </authorList>
    </citation>
    <scope>NUCLEOTIDE SEQUENCE</scope>
    <source>
        <strain evidence="3">CHK187-11901</strain>
    </source>
</reference>
<dbReference type="GO" id="GO:0004386">
    <property type="term" value="F:helicase activity"/>
    <property type="evidence" value="ECO:0007669"/>
    <property type="project" value="UniProtKB-KW"/>
</dbReference>
<dbReference type="Pfam" id="PF00271">
    <property type="entry name" value="Helicase_C"/>
    <property type="match status" value="1"/>
</dbReference>
<dbReference type="CDD" id="cd18799">
    <property type="entry name" value="SF2_C_EcoAI-like"/>
    <property type="match status" value="1"/>
</dbReference>
<dbReference type="SMART" id="SM00487">
    <property type="entry name" value="DEXDc"/>
    <property type="match status" value="1"/>
</dbReference>
<dbReference type="PROSITE" id="PS51192">
    <property type="entry name" value="HELICASE_ATP_BIND_1"/>
    <property type="match status" value="1"/>
</dbReference>
<feature type="domain" description="Helicase C-terminal" evidence="2">
    <location>
        <begin position="449"/>
        <end position="610"/>
    </location>
</feature>
<dbReference type="InterPro" id="IPR001650">
    <property type="entry name" value="Helicase_C-like"/>
</dbReference>
<dbReference type="CDD" id="cd09204">
    <property type="entry name" value="PLDc_N_DEXD_b2"/>
    <property type="match status" value="1"/>
</dbReference>
<evidence type="ECO:0000313" key="4">
    <source>
        <dbReference type="Proteomes" id="UP000823896"/>
    </source>
</evidence>
<dbReference type="Proteomes" id="UP000823896">
    <property type="component" value="Unassembled WGS sequence"/>
</dbReference>
<dbReference type="EMBL" id="DWWM01000028">
    <property type="protein sequence ID" value="HJC36402.1"/>
    <property type="molecule type" value="Genomic_DNA"/>
</dbReference>
<dbReference type="GO" id="GO:0003677">
    <property type="term" value="F:DNA binding"/>
    <property type="evidence" value="ECO:0007669"/>
    <property type="project" value="InterPro"/>
</dbReference>
<dbReference type="InterPro" id="IPR006935">
    <property type="entry name" value="Helicase/UvrB_N"/>
</dbReference>
<dbReference type="Pfam" id="PF04851">
    <property type="entry name" value="ResIII"/>
    <property type="match status" value="1"/>
</dbReference>
<keyword evidence="3" id="KW-0378">Hydrolase</keyword>
<dbReference type="AlphaFoldDB" id="A0A9D2SV74"/>
<dbReference type="SMART" id="SM00490">
    <property type="entry name" value="HELICc"/>
    <property type="match status" value="1"/>
</dbReference>
<gene>
    <name evidence="3" type="ORF">H9702_04645</name>
</gene>
<comment type="caution">
    <text evidence="3">The sequence shown here is derived from an EMBL/GenBank/DDBJ whole genome shotgun (WGS) entry which is preliminary data.</text>
</comment>
<dbReference type="SUPFAM" id="SSF52540">
    <property type="entry name" value="P-loop containing nucleoside triphosphate hydrolases"/>
    <property type="match status" value="1"/>
</dbReference>
<dbReference type="Pfam" id="PF13091">
    <property type="entry name" value="PLDc_2"/>
    <property type="match status" value="1"/>
</dbReference>
<dbReference type="PROSITE" id="PS51194">
    <property type="entry name" value="HELICASE_CTER"/>
    <property type="match status" value="1"/>
</dbReference>
<evidence type="ECO:0000313" key="3">
    <source>
        <dbReference type="EMBL" id="HJC36402.1"/>
    </source>
</evidence>
<proteinExistence type="predicted"/>
<dbReference type="CDD" id="cd18032">
    <property type="entry name" value="DEXHc_RE_I_III_res"/>
    <property type="match status" value="1"/>
</dbReference>
<dbReference type="InterPro" id="IPR025202">
    <property type="entry name" value="PLD-like_dom"/>
</dbReference>
<keyword evidence="3" id="KW-0067">ATP-binding</keyword>
<protein>
    <submittedName>
        <fullName evidence="3">DEAD/DEAH box helicase</fullName>
    </submittedName>
</protein>
<keyword evidence="3" id="KW-0547">Nucleotide-binding</keyword>
<dbReference type="InterPro" id="IPR050742">
    <property type="entry name" value="Helicase_Restrict-Modif_Enz"/>
</dbReference>
<dbReference type="PANTHER" id="PTHR47396:SF1">
    <property type="entry name" value="ATP-DEPENDENT HELICASE IRC3-RELATED"/>
    <property type="match status" value="1"/>
</dbReference>
<dbReference type="InterPro" id="IPR027417">
    <property type="entry name" value="P-loop_NTPase"/>
</dbReference>
<feature type="domain" description="Helicase ATP-binding" evidence="1">
    <location>
        <begin position="241"/>
        <end position="392"/>
    </location>
</feature>
<reference evidence="3" key="2">
    <citation type="submission" date="2021-04" db="EMBL/GenBank/DDBJ databases">
        <authorList>
            <person name="Gilroy R."/>
        </authorList>
    </citation>
    <scope>NUCLEOTIDE SEQUENCE</scope>
    <source>
        <strain evidence="3">CHK187-11901</strain>
    </source>
</reference>
<keyword evidence="3" id="KW-0347">Helicase</keyword>
<organism evidence="3 4">
    <name type="scientific">Candidatus Merdibacter merdavium</name>
    <dbReference type="NCBI Taxonomy" id="2838692"/>
    <lineage>
        <taxon>Bacteria</taxon>
        <taxon>Bacillati</taxon>
        <taxon>Bacillota</taxon>
        <taxon>Erysipelotrichia</taxon>
        <taxon>Erysipelotrichales</taxon>
        <taxon>Erysipelotrichaceae</taxon>
        <taxon>Merdibacter</taxon>
    </lineage>
</organism>
<sequence length="993" mass="116057">MNKQLSQLSDGLQTAFLNDTHDSAQEFRPELISNDHIQGKKVLVSLEQELLRCDSFGMSVAFITKSGITPLLQTLKELEKRNIPGRILTTDYLQFSEPEALMKLASLNNIELRMFRTNHETGGFHTKGYIFKQDEIYRIVIGSANLTLNAMTKNKEWNTKIIASKDGSIVKDVLAEFERLWNHSDTQKYDEFMDTYQKEYAFNQWVERQYEMMREQGPQDHHEQEWKPNRMQEELIKRLIEFRQQRLSKALLISATGTGKTYAAAFAMRELHFRRVLFLVHRNLIAKQAMRSFHRILPLQVTMGQLTGKKQEFDQDYIFATVQTLSKDDYLYRFSPNHFDAIIYDEAHHAVSSSYRKIMAYFKPQFSLGMTATPDRRDDAVEENNVYQMFDHHIAYEIRLQQAMEEDLLCPFHYFGITDLIMIDDQGEAREQQLEHFNRLTSDARADYVMEQATYYGYSGNRVKGLIFCSRVEEAKALSRKFNARGWRTIALSGADPENVRSEAIERLAMDETDAQLALEPLDYILTVDVFSEGVDIVEVNQVIMLRPTQSPIVFIQQLGRGLRKAQGKEYVVVLDFIGNYKNNFMIPIALSGDRTYNKDNIRRYLMEGTRTIPGASTLHFDEIAKKRIFQAIDHANFNDIRLLKDNYFNLKNKLGHIPSLKDFDAYGEMDVLRIFDHPSLGSYHRFLVKYEKAYQVRLNEEEEKYIEFISRKLANGKRVHELELLSVLIDHPKHIISTWVERMKRKYQIQIDRLQRESVISILTNLFPSGAAKKTFETCIFLTKQEKDGMLFDQISTSFERCLCHDAFKQQVQELIAFGISRYLRDYAKRYRDTNLTLYQKYTYEDVCRLLNWEKSEVPLNIGGYKYDRYTRTFPVFINYEKPDDISDTTKYEDHFENSGTLIAISKSGRTLESEDVQTFLRSKESGVAVHLFVRKNKEDKISKEFYYMGTMTPSGKAKTFVMTNTDKTAVEIEWNLDVPVREDLFDYITKA</sequence>
<dbReference type="GO" id="GO:0005829">
    <property type="term" value="C:cytosol"/>
    <property type="evidence" value="ECO:0007669"/>
    <property type="project" value="TreeGrafter"/>
</dbReference>
<dbReference type="GO" id="GO:0016787">
    <property type="term" value="F:hydrolase activity"/>
    <property type="evidence" value="ECO:0007669"/>
    <property type="project" value="InterPro"/>
</dbReference>
<dbReference type="GO" id="GO:0005524">
    <property type="term" value="F:ATP binding"/>
    <property type="evidence" value="ECO:0007669"/>
    <property type="project" value="InterPro"/>
</dbReference>
<dbReference type="PANTHER" id="PTHR47396">
    <property type="entry name" value="TYPE I RESTRICTION ENZYME ECOKI R PROTEIN"/>
    <property type="match status" value="1"/>
</dbReference>
<name>A0A9D2SV74_9FIRM</name>
<dbReference type="Pfam" id="PF11907">
    <property type="entry name" value="DUF3427"/>
    <property type="match status" value="1"/>
</dbReference>
<dbReference type="Pfam" id="PF26350">
    <property type="entry name" value="DUF8090"/>
    <property type="match status" value="1"/>
</dbReference>
<evidence type="ECO:0000259" key="1">
    <source>
        <dbReference type="PROSITE" id="PS51192"/>
    </source>
</evidence>
<dbReference type="Gene3D" id="3.30.870.10">
    <property type="entry name" value="Endonuclease Chain A"/>
    <property type="match status" value="1"/>
</dbReference>
<dbReference type="InterPro" id="IPR014001">
    <property type="entry name" value="Helicase_ATP-bd"/>
</dbReference>
<dbReference type="InterPro" id="IPR058403">
    <property type="entry name" value="DUF8090"/>
</dbReference>
<dbReference type="InterPro" id="IPR021835">
    <property type="entry name" value="DUF3427"/>
</dbReference>
<accession>A0A9D2SV74</accession>
<dbReference type="SUPFAM" id="SSF56024">
    <property type="entry name" value="Phospholipase D/nuclease"/>
    <property type="match status" value="1"/>
</dbReference>